<feature type="compositionally biased region" description="Polar residues" evidence="1">
    <location>
        <begin position="186"/>
        <end position="201"/>
    </location>
</feature>
<proteinExistence type="predicted"/>
<feature type="compositionally biased region" description="Low complexity" evidence="1">
    <location>
        <begin position="380"/>
        <end position="404"/>
    </location>
</feature>
<sequence length="626" mass="67269">MSSILVGAGSLVCVSTVNNSVEFYEVNQEGGLEIRHPESILKGADGAMDLRDSQTLMKNATTQTRLITSVRRLTKDFHRLRIRVESYRGPIGDALAAAFWELILESPMCLREMRRICIGRQMALSDEETSSCSSDSDRSSSQSTQDHGFVRRRAVHHQRARRDVRLPLLPLGVRVDPKQPDLNSPECVQTKTSGPAESSPTIEGARVSTGSATAASLSDLPPELRWWPAEGERAGTPEAYQDLSWMRLESPPKAAESRSAAPSLLPPPPSLPSLRAQQEAVGPRVPLITEGESAAAAAAKPEPPSAGSGDESPAGGAAGPSEMEAVVVGHRSVSPSSGDGRSAGVKAGTPSSSSSLSESSPISASSSPVASEADDGPRRSASSSRLSFTSSNDSSNSSSDVMESPVRRPRKRRCGGKRVRIASPAAEEIPRRRLSLIEQGVTVEAFNTELSDIFGVEVKPPRSGRYLRWFDRRAGETAGPSREEMRRAQMPLHRKVFFLMEQQTSAKDLPEAPAELLAGTFGKAKLASLEEDAVVAWVATQDPARMTHRICAAAVVGCNGRCPGGGPATFVIRLFATAKEVSFGRRKAKVRGYGWGKLLLQEIEHHLVAPRNSPHLLVESVADAWR</sequence>
<organism evidence="2 3">
    <name type="scientific">Perkinsus olseni</name>
    <name type="common">Perkinsus atlanticus</name>
    <dbReference type="NCBI Taxonomy" id="32597"/>
    <lineage>
        <taxon>Eukaryota</taxon>
        <taxon>Sar</taxon>
        <taxon>Alveolata</taxon>
        <taxon>Perkinsozoa</taxon>
        <taxon>Perkinsea</taxon>
        <taxon>Perkinsida</taxon>
        <taxon>Perkinsidae</taxon>
        <taxon>Perkinsus</taxon>
    </lineage>
</organism>
<feature type="compositionally biased region" description="Low complexity" evidence="1">
    <location>
        <begin position="130"/>
        <end position="146"/>
    </location>
</feature>
<accession>A0A7J6RQH3</accession>
<gene>
    <name evidence="2" type="ORF">FOZ62_030328</name>
</gene>
<dbReference type="EMBL" id="JABANM010020536">
    <property type="protein sequence ID" value="KAF4722671.1"/>
    <property type="molecule type" value="Genomic_DNA"/>
</dbReference>
<evidence type="ECO:0000256" key="1">
    <source>
        <dbReference type="SAM" id="MobiDB-lite"/>
    </source>
</evidence>
<feature type="compositionally biased region" description="Low complexity" evidence="1">
    <location>
        <begin position="350"/>
        <end position="371"/>
    </location>
</feature>
<feature type="region of interest" description="Disordered" evidence="1">
    <location>
        <begin position="173"/>
        <end position="216"/>
    </location>
</feature>
<comment type="caution">
    <text evidence="2">The sequence shown here is derived from an EMBL/GenBank/DDBJ whole genome shotgun (WGS) entry which is preliminary data.</text>
</comment>
<name>A0A7J6RQH3_PEROL</name>
<feature type="region of interest" description="Disordered" evidence="1">
    <location>
        <begin position="251"/>
        <end position="422"/>
    </location>
</feature>
<feature type="non-terminal residue" evidence="2">
    <location>
        <position position="626"/>
    </location>
</feature>
<protein>
    <submittedName>
        <fullName evidence="2">Uncharacterized protein</fullName>
    </submittedName>
</protein>
<feature type="compositionally biased region" description="Low complexity" evidence="1">
    <location>
        <begin position="290"/>
        <end position="309"/>
    </location>
</feature>
<evidence type="ECO:0000313" key="2">
    <source>
        <dbReference type="EMBL" id="KAF4722671.1"/>
    </source>
</evidence>
<feature type="compositionally biased region" description="Basic residues" evidence="1">
    <location>
        <begin position="407"/>
        <end position="420"/>
    </location>
</feature>
<dbReference type="AlphaFoldDB" id="A0A7J6RQH3"/>
<evidence type="ECO:0000313" key="3">
    <source>
        <dbReference type="Proteomes" id="UP000574390"/>
    </source>
</evidence>
<dbReference type="Proteomes" id="UP000574390">
    <property type="component" value="Unassembled WGS sequence"/>
</dbReference>
<reference evidence="2 3" key="1">
    <citation type="submission" date="2020-04" db="EMBL/GenBank/DDBJ databases">
        <title>Perkinsus olseni comparative genomics.</title>
        <authorList>
            <person name="Bogema D.R."/>
        </authorList>
    </citation>
    <scope>NUCLEOTIDE SEQUENCE [LARGE SCALE GENOMIC DNA]</scope>
    <source>
        <strain evidence="2">ATCC PRA-205</strain>
    </source>
</reference>
<feature type="region of interest" description="Disordered" evidence="1">
    <location>
        <begin position="128"/>
        <end position="158"/>
    </location>
</feature>